<sequence length="143" mass="15243">MAQENLESTNQTKTLPVGLSIWPPTQRTREAVVRRLVETLTAPSSVLSKRFGVVPSSDAESAAQSIEEEALAAVSTDGSTESVEEGIKTLQLYSKEVSERLLNFAKSRVSKEGDAPPSKGEESAETKDEEDAGSVVNSESTSA</sequence>
<dbReference type="OrthoDB" id="1927559at2759"/>
<evidence type="ECO:0000256" key="3">
    <source>
        <dbReference type="ARBA" id="ARBA00022490"/>
    </source>
</evidence>
<evidence type="ECO:0000256" key="5">
    <source>
        <dbReference type="SAM" id="MobiDB-lite"/>
    </source>
</evidence>
<keyword evidence="3" id="KW-0963">Cytoplasm</keyword>
<evidence type="ECO:0000313" key="8">
    <source>
        <dbReference type="Proteomes" id="UP001151287"/>
    </source>
</evidence>
<feature type="region of interest" description="Disordered" evidence="5">
    <location>
        <begin position="106"/>
        <end position="143"/>
    </location>
</feature>
<dbReference type="AlphaFoldDB" id="A0A9Q0CNU8"/>
<evidence type="ECO:0000256" key="1">
    <source>
        <dbReference type="ARBA" id="ARBA00004123"/>
    </source>
</evidence>
<feature type="compositionally biased region" description="Basic and acidic residues" evidence="5">
    <location>
        <begin position="109"/>
        <end position="126"/>
    </location>
</feature>
<dbReference type="InterPro" id="IPR044692">
    <property type="entry name" value="WPP1/2/3"/>
</dbReference>
<evidence type="ECO:0000259" key="6">
    <source>
        <dbReference type="Pfam" id="PF13943"/>
    </source>
</evidence>
<reference evidence="7" key="1">
    <citation type="journal article" date="2022" name="Cell">
        <title>Repeat-based holocentromeres influence genome architecture and karyotype evolution.</title>
        <authorList>
            <person name="Hofstatter P.G."/>
            <person name="Thangavel G."/>
            <person name="Lux T."/>
            <person name="Neumann P."/>
            <person name="Vondrak T."/>
            <person name="Novak P."/>
            <person name="Zhang M."/>
            <person name="Costa L."/>
            <person name="Castellani M."/>
            <person name="Scott A."/>
            <person name="Toegelov H."/>
            <person name="Fuchs J."/>
            <person name="Mata-Sucre Y."/>
            <person name="Dias Y."/>
            <person name="Vanzela A.L.L."/>
            <person name="Huettel B."/>
            <person name="Almeida C.C.S."/>
            <person name="Simkova H."/>
            <person name="Souza G."/>
            <person name="Pedrosa-Harand A."/>
            <person name="Macas J."/>
            <person name="Mayer K.F.X."/>
            <person name="Houben A."/>
            <person name="Marques A."/>
        </authorList>
    </citation>
    <scope>NUCLEOTIDE SEQUENCE</scope>
    <source>
        <strain evidence="7">RhyBre1mFocal</strain>
    </source>
</reference>
<dbReference type="GO" id="GO:0048527">
    <property type="term" value="P:lateral root development"/>
    <property type="evidence" value="ECO:0007669"/>
    <property type="project" value="InterPro"/>
</dbReference>
<keyword evidence="4" id="KW-0539">Nucleus</keyword>
<keyword evidence="8" id="KW-1185">Reference proteome</keyword>
<comment type="caution">
    <text evidence="7">The sequence shown here is derived from an EMBL/GenBank/DDBJ whole genome shotgun (WGS) entry which is preliminary data.</text>
</comment>
<evidence type="ECO:0000256" key="4">
    <source>
        <dbReference type="ARBA" id="ARBA00023242"/>
    </source>
</evidence>
<name>A0A9Q0CNU8_9POAL</name>
<dbReference type="Pfam" id="PF13943">
    <property type="entry name" value="WPP"/>
    <property type="match status" value="1"/>
</dbReference>
<dbReference type="InterPro" id="IPR038214">
    <property type="entry name" value="WPP_sf"/>
</dbReference>
<organism evidence="7 8">
    <name type="scientific">Rhynchospora breviuscula</name>
    <dbReference type="NCBI Taxonomy" id="2022672"/>
    <lineage>
        <taxon>Eukaryota</taxon>
        <taxon>Viridiplantae</taxon>
        <taxon>Streptophyta</taxon>
        <taxon>Embryophyta</taxon>
        <taxon>Tracheophyta</taxon>
        <taxon>Spermatophyta</taxon>
        <taxon>Magnoliopsida</taxon>
        <taxon>Liliopsida</taxon>
        <taxon>Poales</taxon>
        <taxon>Cyperaceae</taxon>
        <taxon>Cyperoideae</taxon>
        <taxon>Rhynchosporeae</taxon>
        <taxon>Rhynchospora</taxon>
    </lineage>
</organism>
<protein>
    <recommendedName>
        <fullName evidence="6">WPP domain-containing protein</fullName>
    </recommendedName>
</protein>
<evidence type="ECO:0000256" key="2">
    <source>
        <dbReference type="ARBA" id="ARBA00004496"/>
    </source>
</evidence>
<feature type="region of interest" description="Disordered" evidence="5">
    <location>
        <begin position="1"/>
        <end position="20"/>
    </location>
</feature>
<evidence type="ECO:0000313" key="7">
    <source>
        <dbReference type="EMBL" id="KAJ1697434.1"/>
    </source>
</evidence>
<accession>A0A9Q0CNU8</accession>
<dbReference type="PANTHER" id="PTHR34362">
    <property type="entry name" value="WPP DOMAIN-CONTAINING PROTEIN 1-RELATED"/>
    <property type="match status" value="1"/>
</dbReference>
<dbReference type="InterPro" id="IPR025265">
    <property type="entry name" value="WPP_dom"/>
</dbReference>
<dbReference type="GO" id="GO:0005634">
    <property type="term" value="C:nucleus"/>
    <property type="evidence" value="ECO:0007669"/>
    <property type="project" value="UniProtKB-SubCell"/>
</dbReference>
<proteinExistence type="predicted"/>
<dbReference type="Proteomes" id="UP001151287">
    <property type="component" value="Unassembled WGS sequence"/>
</dbReference>
<dbReference type="Gene3D" id="1.10.246.200">
    <property type="entry name" value="WPP domain"/>
    <property type="match status" value="1"/>
</dbReference>
<feature type="compositionally biased region" description="Polar residues" evidence="5">
    <location>
        <begin position="1"/>
        <end position="14"/>
    </location>
</feature>
<gene>
    <name evidence="7" type="ORF">LUZ63_005946</name>
</gene>
<dbReference type="EMBL" id="JAMQYH010000002">
    <property type="protein sequence ID" value="KAJ1697434.1"/>
    <property type="molecule type" value="Genomic_DNA"/>
</dbReference>
<dbReference type="PANTHER" id="PTHR34362:SF1">
    <property type="entry name" value="WPP DOMAIN-CONTAINING PROTEIN 1-RELATED"/>
    <property type="match status" value="1"/>
</dbReference>
<dbReference type="GO" id="GO:0000278">
    <property type="term" value="P:mitotic cell cycle"/>
    <property type="evidence" value="ECO:0007669"/>
    <property type="project" value="InterPro"/>
</dbReference>
<feature type="domain" description="WPP" evidence="6">
    <location>
        <begin position="19"/>
        <end position="112"/>
    </location>
</feature>
<dbReference type="GO" id="GO:0005737">
    <property type="term" value="C:cytoplasm"/>
    <property type="evidence" value="ECO:0007669"/>
    <property type="project" value="UniProtKB-SubCell"/>
</dbReference>
<comment type="subcellular location">
    <subcellularLocation>
        <location evidence="2">Cytoplasm</location>
    </subcellularLocation>
    <subcellularLocation>
        <location evidence="1">Nucleus</location>
    </subcellularLocation>
</comment>